<name>A0A5R9KXC4_9BACT</name>
<dbReference type="AlphaFoldDB" id="A0A5R9KXC4"/>
<dbReference type="EMBL" id="VCEJ01000004">
    <property type="protein sequence ID" value="TLV00788.1"/>
    <property type="molecule type" value="Genomic_DNA"/>
</dbReference>
<accession>A0A5R9KXC4</accession>
<protein>
    <submittedName>
        <fullName evidence="1">PE-PGRS family protein</fullName>
    </submittedName>
</protein>
<comment type="caution">
    <text evidence="1">The sequence shown here is derived from an EMBL/GenBank/DDBJ whole genome shotgun (WGS) entry which is preliminary data.</text>
</comment>
<gene>
    <name evidence="1" type="ORF">FEN17_15025</name>
</gene>
<dbReference type="OrthoDB" id="9798438at2"/>
<evidence type="ECO:0000313" key="2">
    <source>
        <dbReference type="Proteomes" id="UP000306402"/>
    </source>
</evidence>
<organism evidence="1 2">
    <name type="scientific">Dyadobacter luticola</name>
    <dbReference type="NCBI Taxonomy" id="1979387"/>
    <lineage>
        <taxon>Bacteria</taxon>
        <taxon>Pseudomonadati</taxon>
        <taxon>Bacteroidota</taxon>
        <taxon>Cytophagia</taxon>
        <taxon>Cytophagales</taxon>
        <taxon>Spirosomataceae</taxon>
        <taxon>Dyadobacter</taxon>
    </lineage>
</organism>
<dbReference type="PROSITE" id="PS51257">
    <property type="entry name" value="PROKAR_LIPOPROTEIN"/>
    <property type="match status" value="1"/>
</dbReference>
<proteinExistence type="predicted"/>
<evidence type="ECO:0000313" key="1">
    <source>
        <dbReference type="EMBL" id="TLV00788.1"/>
    </source>
</evidence>
<sequence length="305" mass="32795">MDVYKRLGGQFGIIFASLLFCVTCSCDPDPDPDSGVSDNFETVPVKNNVTPGIIDEASGLAPSISFPGYLWTNQDSGNPNSIYLISGDAKNIKEYQLPGSSNHDWEDIAAGPGPSSGVNYLYVADIGNNISPMTASNTIYRVPEIKSQDASFSQESVEKIVFTYPDGPRDAESVLVDPVTKDIFIISKSAQNTGIYRLAFPQNVSSSTIAEKVGEVPSVSVATSADISGNGSEILIRTYLSVYYWKRKAGEMVGQTLSQPAAKQLNVALEPQGEGICFDKDGTGFYTISEKSNSGGVSLNFYKRK</sequence>
<keyword evidence="2" id="KW-1185">Reference proteome</keyword>
<dbReference type="Proteomes" id="UP000306402">
    <property type="component" value="Unassembled WGS sequence"/>
</dbReference>
<reference evidence="1 2" key="1">
    <citation type="submission" date="2019-05" db="EMBL/GenBank/DDBJ databases">
        <authorList>
            <person name="Qu J.-H."/>
        </authorList>
    </citation>
    <scope>NUCLEOTIDE SEQUENCE [LARGE SCALE GENOMIC DNA]</scope>
    <source>
        <strain evidence="1 2">T17</strain>
    </source>
</reference>
<dbReference type="RefSeq" id="WP_138366162.1">
    <property type="nucleotide sequence ID" value="NZ_VCEJ01000004.1"/>
</dbReference>